<dbReference type="Gramene" id="TRITD3Av1G058330.1">
    <property type="protein sequence ID" value="TRITD3Av1G058330.1"/>
    <property type="gene ID" value="TRITD3Av1G058330"/>
</dbReference>
<organism evidence="3 4">
    <name type="scientific">Triticum turgidum subsp. durum</name>
    <name type="common">Durum wheat</name>
    <name type="synonym">Triticum durum</name>
    <dbReference type="NCBI Taxonomy" id="4567"/>
    <lineage>
        <taxon>Eukaryota</taxon>
        <taxon>Viridiplantae</taxon>
        <taxon>Streptophyta</taxon>
        <taxon>Embryophyta</taxon>
        <taxon>Tracheophyta</taxon>
        <taxon>Spermatophyta</taxon>
        <taxon>Magnoliopsida</taxon>
        <taxon>Liliopsida</taxon>
        <taxon>Poales</taxon>
        <taxon>Poaceae</taxon>
        <taxon>BOP clade</taxon>
        <taxon>Pooideae</taxon>
        <taxon>Triticodae</taxon>
        <taxon>Triticeae</taxon>
        <taxon>Triticinae</taxon>
        <taxon>Triticum</taxon>
    </lineage>
</organism>
<proteinExistence type="predicted"/>
<evidence type="ECO:0000256" key="2">
    <source>
        <dbReference type="SAM" id="MobiDB-lite"/>
    </source>
</evidence>
<evidence type="ECO:0000313" key="4">
    <source>
        <dbReference type="Proteomes" id="UP000324705"/>
    </source>
</evidence>
<protein>
    <submittedName>
        <fullName evidence="3">Uncharacterized protein</fullName>
    </submittedName>
</protein>
<dbReference type="InterPro" id="IPR011990">
    <property type="entry name" value="TPR-like_helical_dom_sf"/>
</dbReference>
<dbReference type="AlphaFoldDB" id="A0A9R0VHC6"/>
<dbReference type="PANTHER" id="PTHR34380:SF1">
    <property type="entry name" value="OS01G0221300 PROTEIN"/>
    <property type="match status" value="1"/>
</dbReference>
<feature type="compositionally biased region" description="Acidic residues" evidence="2">
    <location>
        <begin position="287"/>
        <end position="308"/>
    </location>
</feature>
<dbReference type="Gene3D" id="1.25.40.10">
    <property type="entry name" value="Tetratricopeptide repeat domain"/>
    <property type="match status" value="1"/>
</dbReference>
<gene>
    <name evidence="3" type="ORF">TRITD_3Av1G058330</name>
</gene>
<sequence>MGVAEIAKKVDALKAELAAKSSRIADLEARVSLLEAENARLRKAMSEGVAMNRRAKKGPTFGRLEEGLGGNKQKSADIAGGHLMNDVIEVSDGEEEGMAVDVNSGEEGVPPVPTPSKCAVRVVTGKRGVAEEIKDADGGGGRDHGSVRCDGNVILDDDDVLITPRGKKRTATRVISDSESEDEDENGQGHGDGEVGVRSSRKCLLRGVSDSASEDGSEGVRVVNQKPVSPLVTTGVESEDDDGELHEMEGRSTPATRRFARLAEGQSKRMRPTRRKLEFFEPKNHEESEDDSEEDDNMENFIVDDSDCSENSADSVEESSAGPEESDDEETYKELMDRIRGKRNAKNKDWKIEPEMLSAFDEYPELRLKAVCALYRKQTQEEQAGKAIIMHNKKGFNQIDARRNLGHMGVGLTVNMSSSVFRGSNIAQFLLDGDAAGPLKKTAQDLENYDRKSISILEMLPKELFCIVQLLFSWSQNVTISLLRVRFNNEWKRQNPLRSLDVFYGAHNWSLKMPCKRQLLKALIDAYASRGEGVEDGRVLFDALGSGRTAASWKLVIAGYNNDSALRLGKQVHGTFLQRTYDKGLQTSNTLVNMYSNSGRITDVKPKKYVYVCVIDLLARAGTLRHTFDPIDKMQFAPDESFWGALVACKMHRNVELGRLVARKIIEVNPDGAKNHVLLDMLQVANGIYMVKLCLDDSLVGAKH</sequence>
<name>A0A9R0VHC6_TRITD</name>
<dbReference type="EMBL" id="LT934115">
    <property type="protein sequence ID" value="VAH59078.1"/>
    <property type="molecule type" value="Genomic_DNA"/>
</dbReference>
<dbReference type="OMA" id="DETIPIC"/>
<keyword evidence="1" id="KW-0175">Coiled coil</keyword>
<feature type="region of interest" description="Disordered" evidence="2">
    <location>
        <begin position="166"/>
        <end position="332"/>
    </location>
</feature>
<feature type="coiled-coil region" evidence="1">
    <location>
        <begin position="3"/>
        <end position="44"/>
    </location>
</feature>
<evidence type="ECO:0000313" key="3">
    <source>
        <dbReference type="EMBL" id="VAH59078.1"/>
    </source>
</evidence>
<dbReference type="Proteomes" id="UP000324705">
    <property type="component" value="Chromosome 3A"/>
</dbReference>
<keyword evidence="4" id="KW-1185">Reference proteome</keyword>
<accession>A0A9R0VHC6</accession>
<feature type="compositionally biased region" description="Basic and acidic residues" evidence="2">
    <location>
        <begin position="275"/>
        <end position="286"/>
    </location>
</feature>
<reference evidence="3 4" key="1">
    <citation type="submission" date="2017-09" db="EMBL/GenBank/DDBJ databases">
        <authorList>
            <consortium name="International Durum Wheat Genome Sequencing Consortium (IDWGSC)"/>
            <person name="Milanesi L."/>
        </authorList>
    </citation>
    <scope>NUCLEOTIDE SEQUENCE [LARGE SCALE GENOMIC DNA]</scope>
    <source>
        <strain evidence="4">cv. Svevo</strain>
    </source>
</reference>
<evidence type="ECO:0000256" key="1">
    <source>
        <dbReference type="SAM" id="Coils"/>
    </source>
</evidence>
<dbReference type="PANTHER" id="PTHR34380">
    <property type="entry name" value="BNAA03G12380D PROTEIN"/>
    <property type="match status" value="1"/>
</dbReference>